<evidence type="ECO:0000256" key="5">
    <source>
        <dbReference type="ARBA" id="ARBA00022679"/>
    </source>
</evidence>
<dbReference type="Proteomes" id="UP001056012">
    <property type="component" value="Chromosome 4"/>
</dbReference>
<dbReference type="EMBL" id="CP089277">
    <property type="protein sequence ID" value="USP79329.1"/>
    <property type="molecule type" value="Genomic_DNA"/>
</dbReference>
<evidence type="ECO:0000313" key="18">
    <source>
        <dbReference type="EMBL" id="USP79329.1"/>
    </source>
</evidence>
<dbReference type="InterPro" id="IPR001227">
    <property type="entry name" value="Ac_transferase_dom_sf"/>
</dbReference>
<dbReference type="InterPro" id="IPR009081">
    <property type="entry name" value="PP-bd_ACP"/>
</dbReference>
<feature type="transmembrane region" description="Helical" evidence="14">
    <location>
        <begin position="355"/>
        <end position="376"/>
    </location>
</feature>
<dbReference type="Pfam" id="PF00107">
    <property type="entry name" value="ADH_zinc_N"/>
    <property type="match status" value="1"/>
</dbReference>
<dbReference type="GO" id="GO:0016020">
    <property type="term" value="C:membrane"/>
    <property type="evidence" value="ECO:0007669"/>
    <property type="project" value="UniProtKB-SubCell"/>
</dbReference>
<feature type="active site" description="Proton donor; for dehydratase activity" evidence="12">
    <location>
        <position position="1620"/>
    </location>
</feature>
<keyword evidence="5" id="KW-0808">Transferase</keyword>
<feature type="domain" description="Carrier" evidence="15">
    <location>
        <begin position="2841"/>
        <end position="2918"/>
    </location>
</feature>
<dbReference type="SUPFAM" id="SSF51735">
    <property type="entry name" value="NAD(P)-binding Rossmann-fold domains"/>
    <property type="match status" value="2"/>
</dbReference>
<feature type="compositionally biased region" description="Polar residues" evidence="13">
    <location>
        <begin position="543"/>
        <end position="556"/>
    </location>
</feature>
<comment type="subcellular location">
    <subcellularLocation>
        <location evidence="1">Membrane</location>
    </subcellularLocation>
</comment>
<dbReference type="SUPFAM" id="SSF50129">
    <property type="entry name" value="GroES-like"/>
    <property type="match status" value="1"/>
</dbReference>
<dbReference type="Pfam" id="PF08240">
    <property type="entry name" value="ADH_N"/>
    <property type="match status" value="1"/>
</dbReference>
<evidence type="ECO:0000256" key="8">
    <source>
        <dbReference type="ARBA" id="ARBA00022989"/>
    </source>
</evidence>
<evidence type="ECO:0000256" key="11">
    <source>
        <dbReference type="ARBA" id="ARBA00023315"/>
    </source>
</evidence>
<dbReference type="PROSITE" id="PS52019">
    <property type="entry name" value="PKS_MFAS_DH"/>
    <property type="match status" value="1"/>
</dbReference>
<feature type="transmembrane region" description="Helical" evidence="14">
    <location>
        <begin position="382"/>
        <end position="402"/>
    </location>
</feature>
<keyword evidence="10" id="KW-0511">Multifunctional enzyme</keyword>
<dbReference type="GO" id="GO:0004312">
    <property type="term" value="F:fatty acid synthase activity"/>
    <property type="evidence" value="ECO:0007669"/>
    <property type="project" value="TreeGrafter"/>
</dbReference>
<evidence type="ECO:0000313" key="19">
    <source>
        <dbReference type="Proteomes" id="UP001056012"/>
    </source>
</evidence>
<dbReference type="Pfam" id="PF16197">
    <property type="entry name" value="KAsynt_C_assoc"/>
    <property type="match status" value="1"/>
</dbReference>
<dbReference type="Pfam" id="PF02801">
    <property type="entry name" value="Ketoacyl-synt_C"/>
    <property type="match status" value="1"/>
</dbReference>
<dbReference type="Gene3D" id="3.40.50.720">
    <property type="entry name" value="NAD(P)-binding Rossmann-like Domain"/>
    <property type="match status" value="1"/>
</dbReference>
<dbReference type="InterPro" id="IPR016035">
    <property type="entry name" value="Acyl_Trfase/lysoPLipase"/>
</dbReference>
<evidence type="ECO:0000256" key="12">
    <source>
        <dbReference type="PROSITE-ProRule" id="PRU01363"/>
    </source>
</evidence>
<dbReference type="SUPFAM" id="SSF55048">
    <property type="entry name" value="Probable ACP-binding domain of malonyl-CoA ACP transacylase"/>
    <property type="match status" value="1"/>
</dbReference>
<feature type="region of interest" description="C-terminal hotdog fold" evidence="12">
    <location>
        <begin position="1559"/>
        <end position="1704"/>
    </location>
</feature>
<dbReference type="Pfam" id="PF14765">
    <property type="entry name" value="PS-DH"/>
    <property type="match status" value="1"/>
</dbReference>
<dbReference type="Pfam" id="PF00109">
    <property type="entry name" value="ketoacyl-synt"/>
    <property type="match status" value="1"/>
</dbReference>
<dbReference type="CDD" id="cd05195">
    <property type="entry name" value="enoyl_red"/>
    <property type="match status" value="1"/>
</dbReference>
<feature type="transmembrane region" description="Helical" evidence="14">
    <location>
        <begin position="159"/>
        <end position="177"/>
    </location>
</feature>
<keyword evidence="7" id="KW-0521">NADP</keyword>
<keyword evidence="3" id="KW-0597">Phosphoprotein</keyword>
<dbReference type="InterPro" id="IPR049900">
    <property type="entry name" value="PKS_mFAS_DH"/>
</dbReference>
<dbReference type="PANTHER" id="PTHR43775:SF49">
    <property type="entry name" value="SYNTHASE, PUTATIVE (JCVI)-RELATED"/>
    <property type="match status" value="1"/>
</dbReference>
<evidence type="ECO:0000256" key="13">
    <source>
        <dbReference type="SAM" id="MobiDB-lite"/>
    </source>
</evidence>
<dbReference type="InterPro" id="IPR057326">
    <property type="entry name" value="KR_dom"/>
</dbReference>
<dbReference type="PROSITE" id="PS50075">
    <property type="entry name" value="CARRIER"/>
    <property type="match status" value="1"/>
</dbReference>
<dbReference type="SUPFAM" id="SSF53335">
    <property type="entry name" value="S-adenosyl-L-methionine-dependent methyltransferases"/>
    <property type="match status" value="1"/>
</dbReference>
<dbReference type="Gene3D" id="3.40.47.10">
    <property type="match status" value="1"/>
</dbReference>
<dbReference type="SUPFAM" id="SSF47336">
    <property type="entry name" value="ACP-like"/>
    <property type="match status" value="1"/>
</dbReference>
<dbReference type="Pfam" id="PF08242">
    <property type="entry name" value="Methyltransf_12"/>
    <property type="match status" value="1"/>
</dbReference>
<feature type="transmembrane region" description="Helical" evidence="14">
    <location>
        <begin position="125"/>
        <end position="147"/>
    </location>
</feature>
<keyword evidence="2" id="KW-0596">Phosphopantetheine</keyword>
<dbReference type="Gene3D" id="3.10.129.110">
    <property type="entry name" value="Polyketide synthase dehydratase"/>
    <property type="match status" value="1"/>
</dbReference>
<dbReference type="CDD" id="cd02440">
    <property type="entry name" value="AdoMet_MTases"/>
    <property type="match status" value="1"/>
</dbReference>
<dbReference type="InterPro" id="IPR020806">
    <property type="entry name" value="PKS_PP-bd"/>
</dbReference>
<dbReference type="Pfam" id="PF00550">
    <property type="entry name" value="PP-binding"/>
    <property type="match status" value="1"/>
</dbReference>
<feature type="region of interest" description="Disordered" evidence="13">
    <location>
        <begin position="531"/>
        <end position="559"/>
    </location>
</feature>
<proteinExistence type="predicted"/>
<dbReference type="GO" id="GO:0031177">
    <property type="term" value="F:phosphopantetheine binding"/>
    <property type="evidence" value="ECO:0007669"/>
    <property type="project" value="InterPro"/>
</dbReference>
<feature type="domain" description="PKS/mFAS DH" evidence="17">
    <location>
        <begin position="1419"/>
        <end position="1704"/>
    </location>
</feature>
<dbReference type="InterPro" id="IPR036736">
    <property type="entry name" value="ACP-like_sf"/>
</dbReference>
<dbReference type="Pfam" id="PF01490">
    <property type="entry name" value="Aa_trans"/>
    <property type="match status" value="1"/>
</dbReference>
<reference evidence="18" key="1">
    <citation type="submission" date="2021-12" db="EMBL/GenBank/DDBJ databases">
        <title>Curvularia clavata genome.</title>
        <authorList>
            <person name="Cao Y."/>
        </authorList>
    </citation>
    <scope>NUCLEOTIDE SEQUENCE</scope>
    <source>
        <strain evidence="18">Yc1106</strain>
    </source>
</reference>
<gene>
    <name evidence="18" type="ORF">yc1106_06603</name>
</gene>
<dbReference type="SUPFAM" id="SSF52151">
    <property type="entry name" value="FabD/lysophospholipase-like"/>
    <property type="match status" value="1"/>
</dbReference>
<dbReference type="VEuPathDB" id="FungiDB:yc1106_06603"/>
<feature type="transmembrane region" description="Helical" evidence="14">
    <location>
        <begin position="267"/>
        <end position="289"/>
    </location>
</feature>
<keyword evidence="8 14" id="KW-1133">Transmembrane helix</keyword>
<evidence type="ECO:0000256" key="9">
    <source>
        <dbReference type="ARBA" id="ARBA00023136"/>
    </source>
</evidence>
<dbReference type="InterPro" id="IPR020843">
    <property type="entry name" value="ER"/>
</dbReference>
<dbReference type="GO" id="GO:0044550">
    <property type="term" value="P:secondary metabolite biosynthetic process"/>
    <property type="evidence" value="ECO:0007669"/>
    <property type="project" value="TreeGrafter"/>
</dbReference>
<dbReference type="GO" id="GO:0006633">
    <property type="term" value="P:fatty acid biosynthetic process"/>
    <property type="evidence" value="ECO:0007669"/>
    <property type="project" value="TreeGrafter"/>
</dbReference>
<feature type="domain" description="Ketosynthase family 3 (KS3)" evidence="16">
    <location>
        <begin position="563"/>
        <end position="980"/>
    </location>
</feature>
<dbReference type="SMART" id="SM00823">
    <property type="entry name" value="PKS_PP"/>
    <property type="match status" value="1"/>
</dbReference>
<dbReference type="InterPro" id="IPR016036">
    <property type="entry name" value="Malonyl_transacylase_ACP-bd"/>
</dbReference>
<feature type="active site" description="Proton acceptor; for dehydratase activity" evidence="12">
    <location>
        <position position="1451"/>
    </location>
</feature>
<dbReference type="InterPro" id="IPR016039">
    <property type="entry name" value="Thiolase-like"/>
</dbReference>
<dbReference type="SMART" id="SM00822">
    <property type="entry name" value="PKS_KR"/>
    <property type="match status" value="1"/>
</dbReference>
<keyword evidence="11" id="KW-0012">Acyltransferase</keyword>
<dbReference type="InterPro" id="IPR020841">
    <property type="entry name" value="PKS_Beta-ketoAc_synthase_dom"/>
</dbReference>
<dbReference type="InterPro" id="IPR013217">
    <property type="entry name" value="Methyltransf_12"/>
</dbReference>
<keyword evidence="6 14" id="KW-0812">Transmembrane</keyword>
<dbReference type="Gene3D" id="1.10.1200.10">
    <property type="entry name" value="ACP-like"/>
    <property type="match status" value="1"/>
</dbReference>
<dbReference type="GO" id="GO:0016491">
    <property type="term" value="F:oxidoreductase activity"/>
    <property type="evidence" value="ECO:0007669"/>
    <property type="project" value="InterPro"/>
</dbReference>
<evidence type="ECO:0000259" key="17">
    <source>
        <dbReference type="PROSITE" id="PS52019"/>
    </source>
</evidence>
<evidence type="ECO:0000259" key="15">
    <source>
        <dbReference type="PROSITE" id="PS50075"/>
    </source>
</evidence>
<evidence type="ECO:0000256" key="7">
    <source>
        <dbReference type="ARBA" id="ARBA00022857"/>
    </source>
</evidence>
<dbReference type="GO" id="GO:0032259">
    <property type="term" value="P:methylation"/>
    <property type="evidence" value="ECO:0007669"/>
    <property type="project" value="UniProtKB-KW"/>
</dbReference>
<dbReference type="CDD" id="cd00833">
    <property type="entry name" value="PKS"/>
    <property type="match status" value="1"/>
</dbReference>
<feature type="region of interest" description="N-terminal hotdog fold" evidence="12">
    <location>
        <begin position="1419"/>
        <end position="1549"/>
    </location>
</feature>
<dbReference type="InterPro" id="IPR042104">
    <property type="entry name" value="PKS_dehydratase_sf"/>
</dbReference>
<feature type="transmembrane region" description="Helical" evidence="14">
    <location>
        <begin position="234"/>
        <end position="255"/>
    </location>
</feature>
<name>A0A9Q9DV00_CURCL</name>
<protein>
    <submittedName>
        <fullName evidence="18">Ketoacyl-synt-domain-containing protein</fullName>
    </submittedName>
</protein>
<dbReference type="Pfam" id="PF00698">
    <property type="entry name" value="Acyl_transf_1"/>
    <property type="match status" value="1"/>
</dbReference>
<dbReference type="InterPro" id="IPR013149">
    <property type="entry name" value="ADH-like_C"/>
</dbReference>
<dbReference type="SMART" id="SM00829">
    <property type="entry name" value="PKS_ER"/>
    <property type="match status" value="1"/>
</dbReference>
<dbReference type="Pfam" id="PF21089">
    <property type="entry name" value="PKS_DH_N"/>
    <property type="match status" value="1"/>
</dbReference>
<keyword evidence="9 14" id="KW-0472">Membrane</keyword>
<accession>A0A9Q9DV00</accession>
<dbReference type="PANTHER" id="PTHR43775">
    <property type="entry name" value="FATTY ACID SYNTHASE"/>
    <property type="match status" value="1"/>
</dbReference>
<dbReference type="SMART" id="SM00826">
    <property type="entry name" value="PKS_DH"/>
    <property type="match status" value="1"/>
</dbReference>
<dbReference type="PROSITE" id="PS52004">
    <property type="entry name" value="KS3_2"/>
    <property type="match status" value="1"/>
</dbReference>
<dbReference type="SMART" id="SM00827">
    <property type="entry name" value="PKS_AT"/>
    <property type="match status" value="1"/>
</dbReference>
<organism evidence="18 19">
    <name type="scientific">Curvularia clavata</name>
    <dbReference type="NCBI Taxonomy" id="95742"/>
    <lineage>
        <taxon>Eukaryota</taxon>
        <taxon>Fungi</taxon>
        <taxon>Dikarya</taxon>
        <taxon>Ascomycota</taxon>
        <taxon>Pezizomycotina</taxon>
        <taxon>Dothideomycetes</taxon>
        <taxon>Pleosporomycetidae</taxon>
        <taxon>Pleosporales</taxon>
        <taxon>Pleosporineae</taxon>
        <taxon>Pleosporaceae</taxon>
        <taxon>Curvularia</taxon>
    </lineage>
</organism>
<dbReference type="SMART" id="SM00825">
    <property type="entry name" value="PKS_KS"/>
    <property type="match status" value="1"/>
</dbReference>
<dbReference type="InterPro" id="IPR036291">
    <property type="entry name" value="NAD(P)-bd_dom_sf"/>
</dbReference>
<sequence length="2928" mass="321092">MAFSNDKAGDDIEYGSQLKAEDTNAQGQTDAVFGEVVEGGPNYRSVSWWGSSIIMMKTQIGLGVLSIPAAFDALGLIPGIISLLAIGLITLWSGYMVGTFKMRHPETYGIEDVGQKLFGRAGREVLGLSFALLWTCVAGSGMLGISIGLNSLSEHGTCTAVFVAVACFVGFAIASIKTLGKLSWIAWVGLAGIMSAIITLTVSVSIQDRPSAAPQFGPWQSDFELFKSPTFAEATAALSSIVFAFCGIPAYFNVVSEMKDHKDYFKALSLCQFVMTSIYIAIGVVVYYYCGSYVASPALGSAGVLMKKVCYGLALPGLLASVVLVTHLVAKYFFIRTLRGTKHLSHPTARHWITWFSFTAAVSLTAYIIASAIPVFGGLVSLVGALLGTLMSFQPMGCMWLYDNWHRSNRDWRWKGMVAWSIFVIVSGTFLLIGGTYGSIVGIIDSYNKNGAATAPDNNESSPHLSWSLGSFQIDTVMSAHQDTDHIPVPFMAESMTNSNISNGYDNGVNSHTTDDAIGGSNEIDIPFNARNGHDRGYPRVNGTANQSPGKFTSKSESNRESYEPIAIIGCGMRLPGSIDTDEALWQLLSGKQDGRCRVPLDRYNVNAFYGPGKAGHVCTEFGHFLEHVNLTEIDSSFWSMTRKEIEVMDPQQRLALEVVYECLQSSGTTDWKGKDIGVFFGIFGEDWADMQAKEPQQSGMYRISGSGDFVVANRVSYEFDFKGPSVVTRTACSSSLTALHDACLAIQRGECESAIAGGTNLIMNPHMTIAMAEQGVLSKDGQCKTFDSAANGYVRGEGVVAIHVKTLSAAIRDNDPIRAVIRSSCTNSDGRTAGMALPNSESHEALMRHSHILAGLDLRQTAMIECHGTGTQAGDPLEASAVARVFGDYGIYIGSIKPNLGHSEGASGITSVIKAMLSLEKRLILPNINFHSPNKKIPFDKYDISVPTEVLSWPKGKAERIGVNSFGIGGANAHVLLESPTQHGITRSQPSESNVQSHYLLTFSAASSEALKIRRQPLEQRAFCIVASGADPNEPLQISPFESSRETRLATFFFTGQGAQYAQMAADLLCTNVVFQTSVASMEKVLSECDPPPTWSLREELLKNSEETNLARAEFSQSCCTALQVALVDVLKSWGVKPTAVVGHSSGEIAAAYASDVLSAADAIKVAYYRGIVSKNVTTNGGMIAVGLSCSQVKPHLRLGVIIGCENGPSSTTLSGDSNMLQKVVDSIRVEYPGALVRHLRVDCAYHSHHMKPVSSSYAAFLSRIQAKRPTIPFYSSVTGEKVLSATLDASYWVSNLTSPVLFYQAASQLLSDFPEAVLLEVGPHSALAGPLRQIIKATNSEKSKYVSTLIRNENASAAILSSVGTLFQNGVPVRFDHVVPKGNVLTDLPKYAWHRQGPYWNESRLSQGWRQREFPKHDVLGARVVEASEYNPTWRCLLNLDDVPWIRDHDISQDIVFPGAGYVAMAGEAIRQLTGEIDFTVREVTISNALVLVEGATTEVITHFKPVRLTTALDSTWYDFEITSYNSSNGRWIKHAVGQARGGCSYKINPPKIGSEKRMVESPKWYSVMKRFGLNYGPRFMGMRKITAGVSERRAVAYIDNIAEDWESFYAMHPCTIDFAFQLFSVAAFKGLSRLFTQLSVPTYIGELYLRPTVSEMLVAVDAELTPRGAFFGDAVGISPDIGTVFRLKSLKMSPLTDSTDVRGNDPHAAAELVWKPDVNLLDLKDLMHVTKHFGGLILMVERMALACIIESSLLLAKRDIDDEFLSRFRIWLDKVYHAALKGDYEPVKDDSHIAEMTSTERLSMIETLHRGALQTDAWPISTAVYRIFHAIEGIAAGTTEALQVLLEGDLLARVYDFQRLSNFDEFFQLVSHQKPDLRILEVGAGTGNATAEILPALSSLKPYNDRNYLSYTFTDVSPGFFENAKQRFKDYDAIEYRVLDITKDPVNQGFEEGIFDIIVASNVLHATPNLVQTLTHCRKLLTTEGWLFLQELSPPGKWINYVMGVLPGWWLGESDGRIEEPYLSPQQWEPYLNAAGFNGIQSVHHDEQLNATMVSRPTKQLSAKRVTILAKDLSLSYVAEISSELQLEYQIDCCAWGDKCPEGQDIVAILDLEAPFMHNIDDALFSQFKCFLLKLKQDGDGILWVTGNAQNNCSDPRYGLFLGFARTLRTELELHLGILELDSFGKSAWKSIPKVFSRFQDRAFTEISSKKPDMEWAFVKGEIIIPRFHWTSVNQALAAPRLKEQAQKLEIQKRGILSSLYWKQYTPAEPQGASEPNGDYIRIRNHAVGLNFKDVLISMGVVEGTVIEGDGLGSESAGIVEKVGPEVKNLAVGDRCIVFASGAFATSVTASEKVCVKIPDSLSFTDAASMATVYCTAIYSVVDKARLEKGQTILIHSACGGVGIAAIQVCRAFGAEIYCTVGSEEKVKWLMENYHIARDHIFNSRDQTFQRDVLEATAGRGVDVVLNSLSGELLHASWQLLKKMMEMFKRGDIGPIHPITEFPASQIEDSMRFMQKGSHIGKVVVSLPETAELPSKTGKEVLQLRKNASYLLAGGLGGLGQAVAVWMAEAGATELIFLSRSARAEETCSNFVAELEGLGCKAIIIQGSVINKNDVEKSMRAATKPLAGILQASMVLHDVAFPSMSFKDWKRVIEPKVKGTWNLHNVSVNFGLNLDFFLLFSSWSGLFGQWGQANYAAGNSFLDSFAQYRRNMGLAASTVDIGIMEDIGYVSRNAHVLEHFRTTSTHVLHEQDLLDSLHLMINRGAPKSTEKCQLAIGLRSTQPLSAPNNRTIWRKDPRMSLYFNTERHVGATVATNSDELRQFLVDAAEDIAIFDNEESTKYIATEIGKTLFAFLMRDVKSLDITDSLSALGVDSLVSIELRNWFKQRLGCEITVLDILGSSSILELGQHTATLLKTKMTSLKSC</sequence>
<dbReference type="PROSITE" id="PS00012">
    <property type="entry name" value="PHOSPHOPANTETHEINE"/>
    <property type="match status" value="1"/>
</dbReference>
<dbReference type="InterPro" id="IPR013154">
    <property type="entry name" value="ADH-like_N"/>
</dbReference>
<dbReference type="InterPro" id="IPR006162">
    <property type="entry name" value="Ppantetheine_attach_site"/>
</dbReference>
<dbReference type="Gene3D" id="3.90.180.10">
    <property type="entry name" value="Medium-chain alcohol dehydrogenases, catalytic domain"/>
    <property type="match status" value="2"/>
</dbReference>
<evidence type="ECO:0000256" key="4">
    <source>
        <dbReference type="ARBA" id="ARBA00022603"/>
    </source>
</evidence>
<feature type="transmembrane region" description="Helical" evidence="14">
    <location>
        <begin position="73"/>
        <end position="95"/>
    </location>
</feature>
<dbReference type="GO" id="GO:0008168">
    <property type="term" value="F:methyltransferase activity"/>
    <property type="evidence" value="ECO:0007669"/>
    <property type="project" value="UniProtKB-KW"/>
</dbReference>
<evidence type="ECO:0000256" key="10">
    <source>
        <dbReference type="ARBA" id="ARBA00023268"/>
    </source>
</evidence>
<dbReference type="InterPro" id="IPR032821">
    <property type="entry name" value="PKS_assoc"/>
</dbReference>
<dbReference type="Gene3D" id="3.40.50.150">
    <property type="entry name" value="Vaccinia Virus protein VP39"/>
    <property type="match status" value="1"/>
</dbReference>
<evidence type="ECO:0000256" key="6">
    <source>
        <dbReference type="ARBA" id="ARBA00022692"/>
    </source>
</evidence>
<evidence type="ECO:0000259" key="16">
    <source>
        <dbReference type="PROSITE" id="PS52004"/>
    </source>
</evidence>
<evidence type="ECO:0000256" key="1">
    <source>
        <dbReference type="ARBA" id="ARBA00004370"/>
    </source>
</evidence>
<evidence type="ECO:0000256" key="2">
    <source>
        <dbReference type="ARBA" id="ARBA00022450"/>
    </source>
</evidence>
<dbReference type="InterPro" id="IPR011032">
    <property type="entry name" value="GroES-like_sf"/>
</dbReference>
<dbReference type="InterPro" id="IPR014030">
    <property type="entry name" value="Ketoacyl_synth_N"/>
</dbReference>
<dbReference type="InterPro" id="IPR014043">
    <property type="entry name" value="Acyl_transferase_dom"/>
</dbReference>
<dbReference type="InterPro" id="IPR013057">
    <property type="entry name" value="AA_transpt_TM"/>
</dbReference>
<dbReference type="InterPro" id="IPR049552">
    <property type="entry name" value="PKS_DH_N"/>
</dbReference>
<dbReference type="InterPro" id="IPR050091">
    <property type="entry name" value="PKS_NRPS_Biosynth_Enz"/>
</dbReference>
<dbReference type="Pfam" id="PF08659">
    <property type="entry name" value="KR"/>
    <property type="match status" value="1"/>
</dbReference>
<dbReference type="InterPro" id="IPR049551">
    <property type="entry name" value="PKS_DH_C"/>
</dbReference>
<dbReference type="InterPro" id="IPR014031">
    <property type="entry name" value="Ketoacyl_synth_C"/>
</dbReference>
<feature type="transmembrane region" description="Helical" evidence="14">
    <location>
        <begin position="184"/>
        <end position="206"/>
    </location>
</feature>
<dbReference type="FunFam" id="1.20.1740.10:FF:000039">
    <property type="entry name" value="Neutral amino acid transporter (Eurofung)"/>
    <property type="match status" value="1"/>
</dbReference>
<evidence type="ECO:0000256" key="3">
    <source>
        <dbReference type="ARBA" id="ARBA00022553"/>
    </source>
</evidence>
<feature type="transmembrane region" description="Helical" evidence="14">
    <location>
        <begin position="309"/>
        <end position="334"/>
    </location>
</feature>
<dbReference type="OrthoDB" id="329835at2759"/>
<dbReference type="SUPFAM" id="SSF53901">
    <property type="entry name" value="Thiolase-like"/>
    <property type="match status" value="1"/>
</dbReference>
<dbReference type="InterPro" id="IPR020807">
    <property type="entry name" value="PKS_DH"/>
</dbReference>
<feature type="transmembrane region" description="Helical" evidence="14">
    <location>
        <begin position="414"/>
        <end position="440"/>
    </location>
</feature>
<keyword evidence="19" id="KW-1185">Reference proteome</keyword>
<dbReference type="Gene3D" id="3.40.366.10">
    <property type="entry name" value="Malonyl-Coenzyme A Acyl Carrier Protein, domain 2"/>
    <property type="match status" value="1"/>
</dbReference>
<dbReference type="InterPro" id="IPR029063">
    <property type="entry name" value="SAM-dependent_MTases_sf"/>
</dbReference>
<keyword evidence="4" id="KW-0489">Methyltransferase</keyword>
<dbReference type="InterPro" id="IPR013968">
    <property type="entry name" value="PKS_KR"/>
</dbReference>
<evidence type="ECO:0000256" key="14">
    <source>
        <dbReference type="SAM" id="Phobius"/>
    </source>
</evidence>